<dbReference type="InterPro" id="IPR013766">
    <property type="entry name" value="Thioredoxin_domain"/>
</dbReference>
<reference evidence="2" key="1">
    <citation type="submission" date="2017-08" db="EMBL/GenBank/DDBJ databases">
        <authorList>
            <person name="Imhoff J.F."/>
            <person name="Rahn T."/>
            <person name="Kuenzel S."/>
            <person name="Neulinger S.C."/>
        </authorList>
    </citation>
    <scope>NUCLEOTIDE SEQUENCE</scope>
    <source>
        <strain evidence="2">IM 151</strain>
    </source>
</reference>
<gene>
    <name evidence="2" type="ORF">CKO43_14070</name>
</gene>
<dbReference type="Gene3D" id="3.40.30.10">
    <property type="entry name" value="Glutaredoxin"/>
    <property type="match status" value="1"/>
</dbReference>
<keyword evidence="3" id="KW-1185">Reference proteome</keyword>
<sequence>MNDLSGAGGASASASASVCVCVVVLCAAWCRTCDAYAPVLASVAAEFPGLARRWLDIEDEAELLGELDVETFPSVLVFDRDAVRFFGPLTPQPETLRRLLRSTLADGRPARDLAPEVQALAERLRAEVLA</sequence>
<protein>
    <submittedName>
        <fullName evidence="2">Thioredoxin</fullName>
    </submittedName>
</protein>
<dbReference type="Pfam" id="PF00085">
    <property type="entry name" value="Thioredoxin"/>
    <property type="match status" value="1"/>
</dbReference>
<evidence type="ECO:0000313" key="2">
    <source>
        <dbReference type="EMBL" id="MBK1713903.1"/>
    </source>
</evidence>
<evidence type="ECO:0000259" key="1">
    <source>
        <dbReference type="Pfam" id="PF00085"/>
    </source>
</evidence>
<dbReference type="RefSeq" id="WP_200379045.1">
    <property type="nucleotide sequence ID" value="NZ_NRRU01000050.1"/>
</dbReference>
<dbReference type="CDD" id="cd02947">
    <property type="entry name" value="TRX_family"/>
    <property type="match status" value="1"/>
</dbReference>
<organism evidence="2 3">
    <name type="scientific">Rubrivivax gelatinosus</name>
    <name type="common">Rhodocyclus gelatinosus</name>
    <name type="synonym">Rhodopseudomonas gelatinosa</name>
    <dbReference type="NCBI Taxonomy" id="28068"/>
    <lineage>
        <taxon>Bacteria</taxon>
        <taxon>Pseudomonadati</taxon>
        <taxon>Pseudomonadota</taxon>
        <taxon>Betaproteobacteria</taxon>
        <taxon>Burkholderiales</taxon>
        <taxon>Sphaerotilaceae</taxon>
        <taxon>Rubrivivax</taxon>
    </lineage>
</organism>
<feature type="domain" description="Thioredoxin" evidence="1">
    <location>
        <begin position="21"/>
        <end position="81"/>
    </location>
</feature>
<dbReference type="InterPro" id="IPR036249">
    <property type="entry name" value="Thioredoxin-like_sf"/>
</dbReference>
<evidence type="ECO:0000313" key="3">
    <source>
        <dbReference type="Proteomes" id="UP001041814"/>
    </source>
</evidence>
<dbReference type="SUPFAM" id="SSF52833">
    <property type="entry name" value="Thioredoxin-like"/>
    <property type="match status" value="1"/>
</dbReference>
<dbReference type="EMBL" id="NRRU01000050">
    <property type="protein sequence ID" value="MBK1713903.1"/>
    <property type="molecule type" value="Genomic_DNA"/>
</dbReference>
<dbReference type="Proteomes" id="UP001041814">
    <property type="component" value="Unassembled WGS sequence"/>
</dbReference>
<proteinExistence type="predicted"/>
<name>A0ABS1DWN8_RUBGE</name>
<reference evidence="2" key="2">
    <citation type="journal article" date="2020" name="Microorganisms">
        <title>Osmotic Adaptation and Compatible Solute Biosynthesis of Phototrophic Bacteria as Revealed from Genome Analyses.</title>
        <authorList>
            <person name="Imhoff J.F."/>
            <person name="Rahn T."/>
            <person name="Kunzel S."/>
            <person name="Keller A."/>
            <person name="Neulinger S.C."/>
        </authorList>
    </citation>
    <scope>NUCLEOTIDE SEQUENCE</scope>
    <source>
        <strain evidence="2">IM 151</strain>
    </source>
</reference>
<comment type="caution">
    <text evidence="2">The sequence shown here is derived from an EMBL/GenBank/DDBJ whole genome shotgun (WGS) entry which is preliminary data.</text>
</comment>
<accession>A0ABS1DWN8</accession>